<protein>
    <submittedName>
        <fullName evidence="1">Uncharacterized protein</fullName>
    </submittedName>
</protein>
<accession>A0A383BYC0</accession>
<dbReference type="EMBL" id="UINC01204268">
    <property type="protein sequence ID" value="SVE24914.1"/>
    <property type="molecule type" value="Genomic_DNA"/>
</dbReference>
<gene>
    <name evidence="1" type="ORF">METZ01_LOCUS477768</name>
</gene>
<reference evidence="1" key="1">
    <citation type="submission" date="2018-05" db="EMBL/GenBank/DDBJ databases">
        <authorList>
            <person name="Lanie J.A."/>
            <person name="Ng W.-L."/>
            <person name="Kazmierczak K.M."/>
            <person name="Andrzejewski T.M."/>
            <person name="Davidsen T.M."/>
            <person name="Wayne K.J."/>
            <person name="Tettelin H."/>
            <person name="Glass J.I."/>
            <person name="Rusch D."/>
            <person name="Podicherti R."/>
            <person name="Tsui H.-C.T."/>
            <person name="Winkler M.E."/>
        </authorList>
    </citation>
    <scope>NUCLEOTIDE SEQUENCE</scope>
</reference>
<organism evidence="1">
    <name type="scientific">marine metagenome</name>
    <dbReference type="NCBI Taxonomy" id="408172"/>
    <lineage>
        <taxon>unclassified sequences</taxon>
        <taxon>metagenomes</taxon>
        <taxon>ecological metagenomes</taxon>
    </lineage>
</organism>
<sequence length="74" mass="8585">MHTGWEESHWNDWATYYLSKGLRGERPPAEIIQLQTWWDELTRSTDPQRVTTLGKNILRSTAENLWTIGTVGLA</sequence>
<feature type="non-terminal residue" evidence="1">
    <location>
        <position position="74"/>
    </location>
</feature>
<proteinExistence type="predicted"/>
<dbReference type="AlphaFoldDB" id="A0A383BYC0"/>
<name>A0A383BYC0_9ZZZZ</name>
<evidence type="ECO:0000313" key="1">
    <source>
        <dbReference type="EMBL" id="SVE24914.1"/>
    </source>
</evidence>